<dbReference type="InterPro" id="IPR001227">
    <property type="entry name" value="Ac_transferase_dom_sf"/>
</dbReference>
<keyword evidence="7" id="KW-0511">Multifunctional enzyme</keyword>
<feature type="region of interest" description="C-terminal hotdog fold" evidence="9">
    <location>
        <begin position="1089"/>
        <end position="1235"/>
    </location>
</feature>
<dbReference type="Pfam" id="PF08659">
    <property type="entry name" value="KR"/>
    <property type="match status" value="1"/>
</dbReference>
<dbReference type="InterPro" id="IPR050091">
    <property type="entry name" value="PKS_NRPS_Biosynth_Enz"/>
</dbReference>
<evidence type="ECO:0000259" key="10">
    <source>
        <dbReference type="PROSITE" id="PS52004"/>
    </source>
</evidence>
<dbReference type="Gene3D" id="3.10.129.110">
    <property type="entry name" value="Polyketide synthase dehydratase"/>
    <property type="match status" value="1"/>
</dbReference>
<gene>
    <name evidence="12" type="ORF">SSOG_08438</name>
</gene>
<dbReference type="Proteomes" id="UP000003963">
    <property type="component" value="Unassembled WGS sequence"/>
</dbReference>
<dbReference type="Gene3D" id="3.40.50.720">
    <property type="entry name" value="NAD(P)-binding Rossmann-like Domain"/>
    <property type="match status" value="1"/>
</dbReference>
<dbReference type="PROSITE" id="PS00606">
    <property type="entry name" value="KS3_1"/>
    <property type="match status" value="1"/>
</dbReference>
<dbReference type="Pfam" id="PF00698">
    <property type="entry name" value="Acyl_transf_1"/>
    <property type="match status" value="1"/>
</dbReference>
<dbReference type="InterPro" id="IPR057326">
    <property type="entry name" value="KR_dom"/>
</dbReference>
<dbReference type="Pfam" id="PF02801">
    <property type="entry name" value="Ketoacyl-synt_C"/>
    <property type="match status" value="1"/>
</dbReference>
<dbReference type="SMART" id="SM00825">
    <property type="entry name" value="PKS_KS"/>
    <property type="match status" value="1"/>
</dbReference>
<dbReference type="InterPro" id="IPR015083">
    <property type="entry name" value="NorB/c/GfsB-D-like_docking"/>
</dbReference>
<feature type="region of interest" description="N-terminal hotdog fold" evidence="9">
    <location>
        <begin position="947"/>
        <end position="1073"/>
    </location>
</feature>
<reference evidence="12 13" key="1">
    <citation type="submission" date="2009-02" db="EMBL/GenBank/DDBJ databases">
        <title>Annotation of Streptomyces hygroscopicus strain ATCC 53653.</title>
        <authorList>
            <consortium name="The Broad Institute Genome Sequencing Platform"/>
            <consortium name="Broad Institute Microbial Sequencing Center"/>
            <person name="Fischbach M."/>
            <person name="Godfrey P."/>
            <person name="Ward D."/>
            <person name="Young S."/>
            <person name="Zeng Q."/>
            <person name="Koehrsen M."/>
            <person name="Alvarado L."/>
            <person name="Berlin A.M."/>
            <person name="Bochicchio J."/>
            <person name="Borenstein D."/>
            <person name="Chapman S.B."/>
            <person name="Chen Z."/>
            <person name="Engels R."/>
            <person name="Freedman E."/>
            <person name="Gellesch M."/>
            <person name="Goldberg J."/>
            <person name="Griggs A."/>
            <person name="Gujja S."/>
            <person name="Heilman E.R."/>
            <person name="Heiman D.I."/>
            <person name="Hepburn T.A."/>
            <person name="Howarth C."/>
            <person name="Jen D."/>
            <person name="Larson L."/>
            <person name="Lewis B."/>
            <person name="Mehta T."/>
            <person name="Park D."/>
            <person name="Pearson M."/>
            <person name="Richards J."/>
            <person name="Roberts A."/>
            <person name="Saif S."/>
            <person name="Shea T.D."/>
            <person name="Shenoy N."/>
            <person name="Sisk P."/>
            <person name="Stolte C."/>
            <person name="Sykes S.N."/>
            <person name="Thomson T."/>
            <person name="Walk T."/>
            <person name="White J."/>
            <person name="Yandava C."/>
            <person name="Straight P."/>
            <person name="Clardy J."/>
            <person name="Hung D."/>
            <person name="Kolter R."/>
            <person name="Mekalanos J."/>
            <person name="Walker S."/>
            <person name="Walsh C.T."/>
            <person name="Wieland-Brown L.C."/>
            <person name="Haas B."/>
            <person name="Nusbaum C."/>
            <person name="Birren B."/>
        </authorList>
    </citation>
    <scope>NUCLEOTIDE SEQUENCE [LARGE SCALE GENOMIC DNA]</scope>
    <source>
        <strain evidence="12 13">ATCC 53653</strain>
    </source>
</reference>
<dbReference type="InterPro" id="IPR013968">
    <property type="entry name" value="PKS_KR"/>
</dbReference>
<feature type="domain" description="PKS/mFAS DH" evidence="11">
    <location>
        <begin position="947"/>
        <end position="1235"/>
    </location>
</feature>
<keyword evidence="13" id="KW-1185">Reference proteome</keyword>
<dbReference type="GO" id="GO:0006633">
    <property type="term" value="P:fatty acid biosynthetic process"/>
    <property type="evidence" value="ECO:0007669"/>
    <property type="project" value="InterPro"/>
</dbReference>
<dbReference type="InterPro" id="IPR055123">
    <property type="entry name" value="SpnB-like_Rossmann"/>
</dbReference>
<keyword evidence="6" id="KW-0045">Antibiotic biosynthesis</keyword>
<keyword evidence="4" id="KW-0597">Phosphoprotein</keyword>
<evidence type="ECO:0000256" key="4">
    <source>
        <dbReference type="ARBA" id="ARBA00022553"/>
    </source>
</evidence>
<dbReference type="PANTHER" id="PTHR43775">
    <property type="entry name" value="FATTY ACID SYNTHASE"/>
    <property type="match status" value="1"/>
</dbReference>
<dbReference type="Pfam" id="PF14765">
    <property type="entry name" value="PS-DH"/>
    <property type="match status" value="1"/>
</dbReference>
<feature type="non-terminal residue" evidence="12">
    <location>
        <position position="1590"/>
    </location>
</feature>
<dbReference type="InterPro" id="IPR016035">
    <property type="entry name" value="Acyl_Trfase/lysoPLipase"/>
</dbReference>
<dbReference type="RefSeq" id="WP_009720521.1">
    <property type="nucleotide sequence ID" value="NZ_GG657754.1"/>
</dbReference>
<evidence type="ECO:0000256" key="3">
    <source>
        <dbReference type="ARBA" id="ARBA00022450"/>
    </source>
</evidence>
<dbReference type="SUPFAM" id="SSF53901">
    <property type="entry name" value="Thiolase-like"/>
    <property type="match status" value="1"/>
</dbReference>
<dbReference type="InterPro" id="IPR032821">
    <property type="entry name" value="PKS_assoc"/>
</dbReference>
<dbReference type="SUPFAM" id="SSF101173">
    <property type="entry name" value="Docking domain B of the erythromycin polyketide synthase (DEBS)"/>
    <property type="match status" value="1"/>
</dbReference>
<dbReference type="InterPro" id="IPR014030">
    <property type="entry name" value="Ketoacyl_synth_N"/>
</dbReference>
<keyword evidence="3" id="KW-0596">Phosphopantetheine</keyword>
<dbReference type="PROSITE" id="PS52019">
    <property type="entry name" value="PKS_MFAS_DH"/>
    <property type="match status" value="1"/>
</dbReference>
<keyword evidence="5" id="KW-0808">Transferase</keyword>
<dbReference type="GO" id="GO:0004312">
    <property type="term" value="F:fatty acid synthase activity"/>
    <property type="evidence" value="ECO:0007669"/>
    <property type="project" value="TreeGrafter"/>
</dbReference>
<dbReference type="CDD" id="cd00833">
    <property type="entry name" value="PKS"/>
    <property type="match status" value="1"/>
</dbReference>
<dbReference type="STRING" id="457427.SSOG_08438"/>
<dbReference type="SUPFAM" id="SSF51735">
    <property type="entry name" value="NAD(P)-binding Rossmann-fold domains"/>
    <property type="match status" value="2"/>
</dbReference>
<evidence type="ECO:0000256" key="8">
    <source>
        <dbReference type="ARBA" id="ARBA00023315"/>
    </source>
</evidence>
<dbReference type="InterPro" id="IPR016039">
    <property type="entry name" value="Thiolase-like"/>
</dbReference>
<evidence type="ECO:0000259" key="11">
    <source>
        <dbReference type="PROSITE" id="PS52019"/>
    </source>
</evidence>
<dbReference type="InterPro" id="IPR049900">
    <property type="entry name" value="PKS_mFAS_DH"/>
</dbReference>
<dbReference type="SUPFAM" id="SSF55048">
    <property type="entry name" value="Probable ACP-binding domain of malonyl-CoA ACP transacylase"/>
    <property type="match status" value="1"/>
</dbReference>
<dbReference type="SMART" id="SM00822">
    <property type="entry name" value="PKS_KR"/>
    <property type="match status" value="1"/>
</dbReference>
<dbReference type="InterPro" id="IPR020841">
    <property type="entry name" value="PKS_Beta-ketoAc_synthase_dom"/>
</dbReference>
<accession>D9W7E4</accession>
<feature type="active site" description="Proton acceptor; for dehydratase activity" evidence="9">
    <location>
        <position position="980"/>
    </location>
</feature>
<dbReference type="PROSITE" id="PS52004">
    <property type="entry name" value="KS3_2"/>
    <property type="match status" value="1"/>
</dbReference>
<feature type="domain" description="Ketosynthase family 3 (KS3)" evidence="10">
    <location>
        <begin position="44"/>
        <end position="468"/>
    </location>
</feature>
<dbReference type="EMBL" id="GG657754">
    <property type="protein sequence ID" value="EFL28724.1"/>
    <property type="molecule type" value="Genomic_DNA"/>
</dbReference>
<dbReference type="FunFam" id="3.40.366.10:FF:000002">
    <property type="entry name" value="Probable polyketide synthase 2"/>
    <property type="match status" value="1"/>
</dbReference>
<dbReference type="InterPro" id="IPR014031">
    <property type="entry name" value="Ketoacyl_synth_C"/>
</dbReference>
<protein>
    <submittedName>
        <fullName evidence="12">Modular polyketide synthase</fullName>
    </submittedName>
</protein>
<sequence>MPGKGSGTGTGTGTEEKLRQYLKRVTADLGQTRQRLREVEERAAEPVAIVSMACRFPGGIASPEDLWHLVASGRDAIGDFPKDRGWDLDGLYHPDPDHPGTSYVRRGGFLRGADGFDATFFGISPREALAAEPQQRQLLEVSWELLERAGIDPTSLKGTPTGVYAGAGILGFGTPHIERSAEGYLLTGNTLSVVSGRVAFTLGLEGPAVTVDTACSSSLVAMHLACQALRQGECTLAMAGGVTVMTTPHTFVEFSRQRGLSPDGRCKPFAAAADGTGFSEGVGLLLLERLSDARRNGHQVLAVLRGSAINQDGASNGLTAPNGPSQQRVIRQALINAQLSSAEVDAVEAHGTGTTLGDPIEADALLAAYGQDRPADQPLWLGSLKSNIGHAQGAAGVAGVIKMVMALRHETLPATLYVDEPTPHADWNGGAVRLLTEPVAWPRGERPRRAGVSAFGISGTNAHVIVEQAPDVPEHVEPRPVEGVVPWVVSARSTEALRGQAGALAARVADGEVGVAEVGWSLVTTRSVFEHRAVVVGEDRAELLSGVEALAAGESHPGVVHGGAAVSAGDVGPVLVFPGQGSQWVGMGAGLLDASPVFAARVAECERALAPYVDWSLRDVLRGEGDAGDLGRVDVVQPVLWAVMVSLAAVWAGHGVRPAAVAGHSQGEIAAAVVSGALSLEDGAKVVALRSRALRQLAGGGAMASLGVGQEQAGQLLARLGDQAAAVGVAAVNGPSSTVVSGPPEQVAVVVAACQENGDRGRLIDVDYASHGPQVDEIRDELMRVLDGVTPAAAPSDDVAFYSTVSGGRADTAGLDAAYWVTNLREPVRFAEAVEALLADGHRVFIEASTHPVLTVGMEETFERAGADAVTVPTLRRDHGGREQLVRSLAQAFVAGVHVDWTALFPSDPTPCSVDLPTYAFQHQRFWMAGSGGTGDPSGLGLVSAGHPLLGAAVELADGSTHLLTGRITAGGGESWLGDHVVAGAVLLPGAALVEWVLRAADEVGCGGVEELALQVPLALPESATCRLQVVVGAAAEDGRREVQVYSRPGDADSVAGWVCHAEGVLSPPRADTAPTAEGLQGAWPPAGAQPVELDGFYEQAAAAGYAYGPSFQGLRAMWRDKADVVAEVALPEAAGDEEGFGIHPALLDAALHPALLMASSEREQGDEQVWLPFAWNGVSLWATGATTVRVRISPRQHGVDGERGLRMVVADAAGEPVLTVDSLVTRPARTDQLRAAGARGVDGLFALEWTPLPAVPVTTDDDEWVVLDLRNADEDLGSLVAALDADGPVPSVALVCLPHSSGGAGAVLAAEGLALTERTLGLLQGWLAEPRLTDARLVVVTRGAVAHADDDVPDVAGAAVWGLVRSAQAEDPGRFLLLDLGPGDDVFADHVRDAVAYAVERDEPQLALRDGELLVPRLKRADSDQPSDVPGVLDPDGTVLITGGTGTLGGLVAEHLVRTWQVGHLLLASRHGPNAPGARDLADRLEDLGARVRIAAVDVTDAAAVADLVAGIDAEHPLTGVIHAAGVLDDAVVTSQTPERLARVWEAKAAAAAHLHAATADLPLGMFVTFSSAAGVLGSPGQANYAAAN</sequence>
<dbReference type="FunFam" id="3.40.47.10:FF:000019">
    <property type="entry name" value="Polyketide synthase type I"/>
    <property type="match status" value="1"/>
</dbReference>
<organism evidence="12 13">
    <name type="scientific">Streptomyces himastatinicus ATCC 53653</name>
    <dbReference type="NCBI Taxonomy" id="457427"/>
    <lineage>
        <taxon>Bacteria</taxon>
        <taxon>Bacillati</taxon>
        <taxon>Actinomycetota</taxon>
        <taxon>Actinomycetes</taxon>
        <taxon>Kitasatosporales</taxon>
        <taxon>Streptomycetaceae</taxon>
        <taxon>Streptomyces</taxon>
        <taxon>Streptomyces violaceusniger group</taxon>
    </lineage>
</organism>
<dbReference type="InterPro" id="IPR036291">
    <property type="entry name" value="NAD(P)-bd_dom_sf"/>
</dbReference>
<proteinExistence type="predicted"/>
<dbReference type="GO" id="GO:0033068">
    <property type="term" value="P:macrolide biosynthetic process"/>
    <property type="evidence" value="ECO:0007669"/>
    <property type="project" value="UniProtKB-ARBA"/>
</dbReference>
<feature type="active site" description="Proton donor; for dehydratase activity" evidence="9">
    <location>
        <position position="1149"/>
    </location>
</feature>
<dbReference type="SMART" id="SM00826">
    <property type="entry name" value="PKS_DH"/>
    <property type="match status" value="1"/>
</dbReference>
<dbReference type="InterPro" id="IPR018201">
    <property type="entry name" value="Ketoacyl_synth_AS"/>
</dbReference>
<dbReference type="Gene3D" id="3.30.70.3290">
    <property type="match status" value="1"/>
</dbReference>
<dbReference type="Pfam" id="PF22953">
    <property type="entry name" value="SpnB_Rossmann"/>
    <property type="match status" value="1"/>
</dbReference>
<evidence type="ECO:0000256" key="1">
    <source>
        <dbReference type="ARBA" id="ARBA00001957"/>
    </source>
</evidence>
<dbReference type="HOGENOM" id="CLU_000022_35_7_11"/>
<evidence type="ECO:0000313" key="13">
    <source>
        <dbReference type="Proteomes" id="UP000003963"/>
    </source>
</evidence>
<dbReference type="InterPro" id="IPR049551">
    <property type="entry name" value="PKS_DH_C"/>
</dbReference>
<dbReference type="InterPro" id="IPR014043">
    <property type="entry name" value="Acyl_transferase_dom"/>
</dbReference>
<dbReference type="InterPro" id="IPR049552">
    <property type="entry name" value="PKS_DH_N"/>
</dbReference>
<dbReference type="Pfam" id="PF16197">
    <property type="entry name" value="KAsynt_C_assoc"/>
    <property type="match status" value="1"/>
</dbReference>
<comment type="pathway">
    <text evidence="2">Antibiotic biosynthesis.</text>
</comment>
<comment type="cofactor">
    <cofactor evidence="1">
        <name>pantetheine 4'-phosphate</name>
        <dbReference type="ChEBI" id="CHEBI:47942"/>
    </cofactor>
</comment>
<dbReference type="PANTHER" id="PTHR43775:SF51">
    <property type="entry name" value="INACTIVE PHENOLPHTHIOCEROL SYNTHESIS POLYKETIDE SYNTHASE TYPE I PKS1-RELATED"/>
    <property type="match status" value="1"/>
</dbReference>
<evidence type="ECO:0000256" key="5">
    <source>
        <dbReference type="ARBA" id="ARBA00022679"/>
    </source>
</evidence>
<dbReference type="CDD" id="cd08956">
    <property type="entry name" value="KR_3_FAS_SDR_x"/>
    <property type="match status" value="1"/>
</dbReference>
<evidence type="ECO:0000256" key="6">
    <source>
        <dbReference type="ARBA" id="ARBA00023194"/>
    </source>
</evidence>
<dbReference type="OrthoDB" id="9778690at2"/>
<dbReference type="Pfam" id="PF21089">
    <property type="entry name" value="PKS_DH_N"/>
    <property type="match status" value="1"/>
</dbReference>
<evidence type="ECO:0000256" key="9">
    <source>
        <dbReference type="PROSITE-ProRule" id="PRU01363"/>
    </source>
</evidence>
<evidence type="ECO:0000313" key="12">
    <source>
        <dbReference type="EMBL" id="EFL28724.1"/>
    </source>
</evidence>
<dbReference type="InterPro" id="IPR020807">
    <property type="entry name" value="PKS_DH"/>
</dbReference>
<evidence type="ECO:0000256" key="2">
    <source>
        <dbReference type="ARBA" id="ARBA00004792"/>
    </source>
</evidence>
<dbReference type="GO" id="GO:0031177">
    <property type="term" value="F:phosphopantetheine binding"/>
    <property type="evidence" value="ECO:0007669"/>
    <property type="project" value="UniProtKB-ARBA"/>
</dbReference>
<name>D9W7E4_9ACTN</name>
<keyword evidence="8" id="KW-0012">Acyltransferase</keyword>
<dbReference type="InterPro" id="IPR016036">
    <property type="entry name" value="Malonyl_transacylase_ACP-bd"/>
</dbReference>
<dbReference type="SUPFAM" id="SSF52151">
    <property type="entry name" value="FabD/lysophospholipase-like"/>
    <property type="match status" value="1"/>
</dbReference>
<dbReference type="Gene3D" id="6.10.40.10">
    <property type="match status" value="1"/>
</dbReference>
<dbReference type="SMART" id="SM00827">
    <property type="entry name" value="PKS_AT"/>
    <property type="match status" value="1"/>
</dbReference>
<dbReference type="InterPro" id="IPR042104">
    <property type="entry name" value="PKS_dehydratase_sf"/>
</dbReference>
<dbReference type="Gene3D" id="3.40.47.10">
    <property type="match status" value="1"/>
</dbReference>
<evidence type="ECO:0000256" key="7">
    <source>
        <dbReference type="ARBA" id="ARBA00023268"/>
    </source>
</evidence>
<dbReference type="Pfam" id="PF00109">
    <property type="entry name" value="ketoacyl-synt"/>
    <property type="match status" value="1"/>
</dbReference>
<dbReference type="Gene3D" id="3.40.366.10">
    <property type="entry name" value="Malonyl-Coenzyme A Acyl Carrier Protein, domain 2"/>
    <property type="match status" value="1"/>
</dbReference>
<dbReference type="GO" id="GO:0004315">
    <property type="term" value="F:3-oxoacyl-[acyl-carrier-protein] synthase activity"/>
    <property type="evidence" value="ECO:0007669"/>
    <property type="project" value="InterPro"/>
</dbReference>
<dbReference type="Pfam" id="PF08990">
    <property type="entry name" value="Docking"/>
    <property type="match status" value="1"/>
</dbReference>
<dbReference type="InterPro" id="IPR036299">
    <property type="entry name" value="Polyketide_synth_docking_sf"/>
</dbReference>